<feature type="signal peptide" evidence="1">
    <location>
        <begin position="1"/>
        <end position="20"/>
    </location>
</feature>
<sequence length="182" mass="20531">MKRLFPLMTLLALLTLSSYGADTKQVLALYRDGDYLQACKSGLSAYYAGSREAHFAAMVGMACAKSDMINPLGDLQRPLVKTSSMRSTATFFATLLLAKRLLYQHLVDGVPIEGFTLPKYDHVLSIVYDHVSRGDYKTLEHGEMLIVDGQRNIIITLSRGTPPRVLVDEYESGRRIRRHWYQ</sequence>
<feature type="chain" id="PRO_5046724707" evidence="1">
    <location>
        <begin position="21"/>
        <end position="182"/>
    </location>
</feature>
<proteinExistence type="predicted"/>
<organism evidence="2 3">
    <name type="scientific">Sulfurimonas diazotrophicus</name>
    <dbReference type="NCBI Taxonomy" id="3131939"/>
    <lineage>
        <taxon>Bacteria</taxon>
        <taxon>Pseudomonadati</taxon>
        <taxon>Campylobacterota</taxon>
        <taxon>Epsilonproteobacteria</taxon>
        <taxon>Campylobacterales</taxon>
        <taxon>Sulfurimonadaceae</taxon>
        <taxon>Sulfurimonas</taxon>
    </lineage>
</organism>
<dbReference type="RefSeq" id="WP_345972022.1">
    <property type="nucleotide sequence ID" value="NZ_CP147920.1"/>
</dbReference>
<dbReference type="EMBL" id="CP147920">
    <property type="protein sequence ID" value="XAU14254.1"/>
    <property type="molecule type" value="Genomic_DNA"/>
</dbReference>
<keyword evidence="3" id="KW-1185">Reference proteome</keyword>
<name>A0ABZ3H7H2_9BACT</name>
<dbReference type="Proteomes" id="UP001447842">
    <property type="component" value="Chromosome"/>
</dbReference>
<accession>A0ABZ3H7H2</accession>
<evidence type="ECO:0000313" key="2">
    <source>
        <dbReference type="EMBL" id="XAU14254.1"/>
    </source>
</evidence>
<reference evidence="2 3" key="1">
    <citation type="submission" date="2024-03" db="EMBL/GenBank/DDBJ databases">
        <title>Sulfurimonas sp. HSL3-1.</title>
        <authorList>
            <person name="Wang S."/>
        </authorList>
    </citation>
    <scope>NUCLEOTIDE SEQUENCE [LARGE SCALE GENOMIC DNA]</scope>
    <source>
        <strain evidence="2 3">HSL3-1</strain>
    </source>
</reference>
<gene>
    <name evidence="2" type="ORF">WCY31_08290</name>
</gene>
<keyword evidence="1" id="KW-0732">Signal</keyword>
<evidence type="ECO:0000256" key="1">
    <source>
        <dbReference type="SAM" id="SignalP"/>
    </source>
</evidence>
<evidence type="ECO:0000313" key="3">
    <source>
        <dbReference type="Proteomes" id="UP001447842"/>
    </source>
</evidence>
<protein>
    <submittedName>
        <fullName evidence="2">Uncharacterized protein</fullName>
    </submittedName>
</protein>